<dbReference type="AlphaFoldDB" id="A0A5K3F9V9"/>
<accession>A0A5K3F9V9</accession>
<name>A0A5K3F9V9_MESCO</name>
<dbReference type="WBParaSite" id="MCU_005814-RB">
    <property type="protein sequence ID" value="MCU_005814-RB"/>
    <property type="gene ID" value="MCU_005814"/>
</dbReference>
<proteinExistence type="predicted"/>
<evidence type="ECO:0000313" key="1">
    <source>
        <dbReference type="WBParaSite" id="MCU_005814-RB"/>
    </source>
</evidence>
<reference evidence="1" key="1">
    <citation type="submission" date="2019-11" db="UniProtKB">
        <authorList>
            <consortium name="WormBaseParasite"/>
        </authorList>
    </citation>
    <scope>IDENTIFICATION</scope>
</reference>
<protein>
    <submittedName>
        <fullName evidence="1">Wiskott-Aldrich syndrome protein family member</fullName>
    </submittedName>
</protein>
<sequence length="49" mass="5939">MLFPRNKIHMKSNLLCDLEKNYFVKLTRCFYFYHVAFRVNGLSLICSTY</sequence>
<organism evidence="1">
    <name type="scientific">Mesocestoides corti</name>
    <name type="common">Flatworm</name>
    <dbReference type="NCBI Taxonomy" id="53468"/>
    <lineage>
        <taxon>Eukaryota</taxon>
        <taxon>Metazoa</taxon>
        <taxon>Spiralia</taxon>
        <taxon>Lophotrochozoa</taxon>
        <taxon>Platyhelminthes</taxon>
        <taxon>Cestoda</taxon>
        <taxon>Eucestoda</taxon>
        <taxon>Cyclophyllidea</taxon>
        <taxon>Mesocestoididae</taxon>
        <taxon>Mesocestoides</taxon>
    </lineage>
</organism>